<proteinExistence type="predicted"/>
<gene>
    <name evidence="2" type="ORF">QT711_15835</name>
</gene>
<feature type="transmembrane region" description="Helical" evidence="1">
    <location>
        <begin position="101"/>
        <end position="120"/>
    </location>
</feature>
<feature type="transmembrane region" description="Helical" evidence="1">
    <location>
        <begin position="126"/>
        <end position="143"/>
    </location>
</feature>
<comment type="caution">
    <text evidence="2">The sequence shown here is derived from an EMBL/GenBank/DDBJ whole genome shotgun (WGS) entry which is preliminary data.</text>
</comment>
<dbReference type="NCBIfam" id="TIGR02893">
    <property type="entry name" value="spore_yabQ"/>
    <property type="match status" value="1"/>
</dbReference>
<evidence type="ECO:0008006" key="4">
    <source>
        <dbReference type="Google" id="ProtNLM"/>
    </source>
</evidence>
<name>A0ABU4GEC2_9BACL</name>
<keyword evidence="1" id="KW-0472">Membrane</keyword>
<reference evidence="2 3" key="1">
    <citation type="submission" date="2023-06" db="EMBL/GenBank/DDBJ databases">
        <title>Sporosarcina sp. nov., isolated from Korean traditional fermented seafood 'Jeotgal'.</title>
        <authorList>
            <person name="Yang A.I."/>
            <person name="Shin N.-R."/>
        </authorList>
    </citation>
    <scope>NUCLEOTIDE SEQUENCE [LARGE SCALE GENOMIC DNA]</scope>
    <source>
        <strain evidence="2 3">KCTC13119</strain>
    </source>
</reference>
<evidence type="ECO:0000313" key="3">
    <source>
        <dbReference type="Proteomes" id="UP001282284"/>
    </source>
</evidence>
<evidence type="ECO:0000256" key="1">
    <source>
        <dbReference type="SAM" id="Phobius"/>
    </source>
</evidence>
<accession>A0ABU4GEC2</accession>
<dbReference type="InterPro" id="IPR019074">
    <property type="entry name" value="YabQ"/>
</dbReference>
<dbReference type="RefSeq" id="WP_398296264.1">
    <property type="nucleotide sequence ID" value="NZ_JAUBDI010000020.1"/>
</dbReference>
<dbReference type="Proteomes" id="UP001282284">
    <property type="component" value="Unassembled WGS sequence"/>
</dbReference>
<dbReference type="EMBL" id="JAUBDI010000020">
    <property type="protein sequence ID" value="MDW0114668.1"/>
    <property type="molecule type" value="Genomic_DNA"/>
</dbReference>
<evidence type="ECO:0000313" key="2">
    <source>
        <dbReference type="EMBL" id="MDW0114668.1"/>
    </source>
</evidence>
<protein>
    <recommendedName>
        <fullName evidence="4">Spore cortex protein YabQ (Spore_YabQ)</fullName>
    </recommendedName>
</protein>
<feature type="transmembrane region" description="Helical" evidence="1">
    <location>
        <begin position="6"/>
        <end position="31"/>
    </location>
</feature>
<feature type="transmembrane region" description="Helical" evidence="1">
    <location>
        <begin position="43"/>
        <end position="64"/>
    </location>
</feature>
<keyword evidence="1" id="KW-0812">Transmembrane</keyword>
<sequence length="155" mass="17622">MSLSVQFLSLLAMIGTGIGAGAIMDLIGTGIDKVGKKSMIRKYSVLIEVIGWILIGCASFYVLFVVRDGAWRMYDPFAQVSGMLLYASIFHRPFRFFGRIVNMLIIRPIVFVILLVVRIIRALFRLVVRIVMVLATPFIYVYKKVYSSLFQTRDE</sequence>
<keyword evidence="1" id="KW-1133">Transmembrane helix</keyword>
<dbReference type="Pfam" id="PF09578">
    <property type="entry name" value="Spore_YabQ"/>
    <property type="match status" value="1"/>
</dbReference>
<keyword evidence="3" id="KW-1185">Reference proteome</keyword>
<organism evidence="2 3">
    <name type="scientific">Sporosarcina saromensis</name>
    <dbReference type="NCBI Taxonomy" id="359365"/>
    <lineage>
        <taxon>Bacteria</taxon>
        <taxon>Bacillati</taxon>
        <taxon>Bacillota</taxon>
        <taxon>Bacilli</taxon>
        <taxon>Bacillales</taxon>
        <taxon>Caryophanaceae</taxon>
        <taxon>Sporosarcina</taxon>
    </lineage>
</organism>